<evidence type="ECO:0000256" key="4">
    <source>
        <dbReference type="ARBA" id="ARBA00022553"/>
    </source>
</evidence>
<gene>
    <name evidence="6" type="ORF">JRO89_XS13G0048600</name>
</gene>
<organism evidence="6 7">
    <name type="scientific">Xanthoceras sorbifolium</name>
    <dbReference type="NCBI Taxonomy" id="99658"/>
    <lineage>
        <taxon>Eukaryota</taxon>
        <taxon>Viridiplantae</taxon>
        <taxon>Streptophyta</taxon>
        <taxon>Embryophyta</taxon>
        <taxon>Tracheophyta</taxon>
        <taxon>Spermatophyta</taxon>
        <taxon>Magnoliopsida</taxon>
        <taxon>eudicotyledons</taxon>
        <taxon>Gunneridae</taxon>
        <taxon>Pentapetalae</taxon>
        <taxon>rosids</taxon>
        <taxon>malvids</taxon>
        <taxon>Sapindales</taxon>
        <taxon>Sapindaceae</taxon>
        <taxon>Xanthoceroideae</taxon>
        <taxon>Xanthoceras</taxon>
    </lineage>
</organism>
<dbReference type="Proteomes" id="UP000827721">
    <property type="component" value="Unassembled WGS sequence"/>
</dbReference>
<evidence type="ECO:0000256" key="3">
    <source>
        <dbReference type="ARBA" id="ARBA00022490"/>
    </source>
</evidence>
<evidence type="ECO:0000256" key="5">
    <source>
        <dbReference type="SAM" id="MobiDB-lite"/>
    </source>
</evidence>
<protein>
    <recommendedName>
        <fullName evidence="8">Myeloid leukemia factor 1</fullName>
    </recommendedName>
</protein>
<dbReference type="EMBL" id="JAFEMO010000013">
    <property type="protein sequence ID" value="KAH7549548.1"/>
    <property type="molecule type" value="Genomic_DNA"/>
</dbReference>
<reference evidence="6 7" key="1">
    <citation type="submission" date="2021-02" db="EMBL/GenBank/DDBJ databases">
        <title>Plant Genome Project.</title>
        <authorList>
            <person name="Zhang R.-G."/>
        </authorList>
    </citation>
    <scope>NUCLEOTIDE SEQUENCE [LARGE SCALE GENOMIC DNA]</scope>
    <source>
        <tissue evidence="6">Leaves</tissue>
    </source>
</reference>
<keyword evidence="3" id="KW-0963">Cytoplasm</keyword>
<evidence type="ECO:0000313" key="6">
    <source>
        <dbReference type="EMBL" id="KAH7549548.1"/>
    </source>
</evidence>
<sequence>MQRGRGGRDPFSDFGDPLGGFGGFGAPGSLMSSVFGGRDPFDDPFFTRPFGGMFGSSFFGPSGSPFADMHPPAFPGHQPAIPGHQPAFPGHQPAFPGHQPAFLEHQPAFFEHQLPEPKRSRGPIIVELNSDDEKEEAVKEKKENPRKHGRSSNGPIIEDPDGEVEERKSKHLLHRNDYGQYNIAPQQPQTQSFTFSSSSVTFGGADGAYYTSSKTRRSGSDGITFEESKEADTSTRQATHRVSRGLQSKGHSVSRKLNSDGKVDMMQTLHNLDEDELSGFEEAWNGNARKHMPGWTSNIIGHNNIGASSSGQNQQASGGGWVLPSTERPQKSGRVMPDRSGPSRLQQTGKKKK</sequence>
<dbReference type="PANTHER" id="PTHR13105">
    <property type="entry name" value="MYELOID LEUKEMIA FACTOR"/>
    <property type="match status" value="1"/>
</dbReference>
<dbReference type="Pfam" id="PF10248">
    <property type="entry name" value="Mlf1IP"/>
    <property type="match status" value="1"/>
</dbReference>
<comment type="caution">
    <text evidence="6">The sequence shown here is derived from an EMBL/GenBank/DDBJ whole genome shotgun (WGS) entry which is preliminary data.</text>
</comment>
<evidence type="ECO:0000313" key="7">
    <source>
        <dbReference type="Proteomes" id="UP000827721"/>
    </source>
</evidence>
<evidence type="ECO:0008006" key="8">
    <source>
        <dbReference type="Google" id="ProtNLM"/>
    </source>
</evidence>
<keyword evidence="7" id="KW-1185">Reference proteome</keyword>
<feature type="region of interest" description="Disordered" evidence="5">
    <location>
        <begin position="289"/>
        <end position="353"/>
    </location>
</feature>
<accession>A0ABQ8H6P1</accession>
<keyword evidence="4" id="KW-0597">Phosphoprotein</keyword>
<feature type="region of interest" description="Disordered" evidence="5">
    <location>
        <begin position="114"/>
        <end position="168"/>
    </location>
</feature>
<feature type="compositionally biased region" description="Low complexity" evidence="5">
    <location>
        <begin position="303"/>
        <end position="316"/>
    </location>
</feature>
<evidence type="ECO:0000256" key="1">
    <source>
        <dbReference type="ARBA" id="ARBA00004496"/>
    </source>
</evidence>
<evidence type="ECO:0000256" key="2">
    <source>
        <dbReference type="ARBA" id="ARBA00008332"/>
    </source>
</evidence>
<dbReference type="InterPro" id="IPR019376">
    <property type="entry name" value="Myeloid_leukemia_factor"/>
</dbReference>
<feature type="compositionally biased region" description="Polar residues" evidence="5">
    <location>
        <begin position="343"/>
        <end position="353"/>
    </location>
</feature>
<proteinExistence type="inferred from homology"/>
<comment type="subcellular location">
    <subcellularLocation>
        <location evidence="1">Cytoplasm</location>
    </subcellularLocation>
</comment>
<comment type="similarity">
    <text evidence="2">Belongs to the MLF family.</text>
</comment>
<feature type="region of interest" description="Disordered" evidence="5">
    <location>
        <begin position="208"/>
        <end position="265"/>
    </location>
</feature>
<name>A0ABQ8H6P1_9ROSI</name>